<evidence type="ECO:0000313" key="2">
    <source>
        <dbReference type="RefSeq" id="XP_025074630.1"/>
    </source>
</evidence>
<dbReference type="Proteomes" id="UP000504615">
    <property type="component" value="Unplaced"/>
</dbReference>
<sequence length="184" mass="22316">MCEIMDEKNLLQDSWGSDHYPIIMEMDYEIANYIKKTNRISSNKTKWDEYSGKVTEIWEKTRKALNLDLGDKDMRIKYNLLCESMKMAIEEITPRRRDNKKENKKNKINNKRVNPVKWWDEECEEVIRNRKKAQKKFVRKETMHAYIEYKRCRAIARKVIKLKKTQNFESFCTSINKNINMNYV</sequence>
<protein>
    <submittedName>
        <fullName evidence="2">Uncharacterized protein LOC105429391 isoform X2</fullName>
    </submittedName>
</protein>
<dbReference type="GeneID" id="105429391"/>
<reference evidence="2" key="1">
    <citation type="submission" date="2025-08" db="UniProtKB">
        <authorList>
            <consortium name="RefSeq"/>
        </authorList>
    </citation>
    <scope>IDENTIFICATION</scope>
</reference>
<organism evidence="1 2">
    <name type="scientific">Pogonomyrmex barbatus</name>
    <name type="common">red harvester ant</name>
    <dbReference type="NCBI Taxonomy" id="144034"/>
    <lineage>
        <taxon>Eukaryota</taxon>
        <taxon>Metazoa</taxon>
        <taxon>Ecdysozoa</taxon>
        <taxon>Arthropoda</taxon>
        <taxon>Hexapoda</taxon>
        <taxon>Insecta</taxon>
        <taxon>Pterygota</taxon>
        <taxon>Neoptera</taxon>
        <taxon>Endopterygota</taxon>
        <taxon>Hymenoptera</taxon>
        <taxon>Apocrita</taxon>
        <taxon>Aculeata</taxon>
        <taxon>Formicoidea</taxon>
        <taxon>Formicidae</taxon>
        <taxon>Myrmicinae</taxon>
        <taxon>Pogonomyrmex</taxon>
    </lineage>
</organism>
<gene>
    <name evidence="2" type="primary">LOC105429391</name>
</gene>
<dbReference type="OrthoDB" id="2304183at2759"/>
<proteinExistence type="predicted"/>
<name>A0A8N1S743_9HYME</name>
<evidence type="ECO:0000313" key="1">
    <source>
        <dbReference type="Proteomes" id="UP000504615"/>
    </source>
</evidence>
<dbReference type="AlphaFoldDB" id="A0A8N1S743"/>
<dbReference type="RefSeq" id="XP_025074630.1">
    <property type="nucleotide sequence ID" value="XM_025218845.1"/>
</dbReference>
<keyword evidence="1" id="KW-1185">Reference proteome</keyword>
<accession>A0A8N1S743</accession>